<protein>
    <submittedName>
        <fullName evidence="2">Uncharacterized protein</fullName>
    </submittedName>
</protein>
<comment type="caution">
    <text evidence="2">The sequence shown here is derived from an EMBL/GenBank/DDBJ whole genome shotgun (WGS) entry which is preliminary data.</text>
</comment>
<proteinExistence type="predicted"/>
<keyword evidence="1" id="KW-0472">Membrane</keyword>
<feature type="transmembrane region" description="Helical" evidence="1">
    <location>
        <begin position="18"/>
        <end position="37"/>
    </location>
</feature>
<keyword evidence="1" id="KW-1133">Transmembrane helix</keyword>
<evidence type="ECO:0000313" key="3">
    <source>
        <dbReference type="Proteomes" id="UP000284751"/>
    </source>
</evidence>
<name>A0A412B172_9FIRM</name>
<evidence type="ECO:0000313" key="2">
    <source>
        <dbReference type="EMBL" id="RGQ44752.1"/>
    </source>
</evidence>
<accession>A0A412B172</accession>
<sequence length="110" mass="12618">MKKAFVSCEQRKRFSRGLLVPIVSVIVVVGFVIYGVGNVSRSASQERLKAAEQSVARATVQCYAIEGRYPPDLDYLEENYGLILDREHYVYHYRLEGSNLMPEIQVFEEK</sequence>
<reference evidence="2 3" key="1">
    <citation type="submission" date="2018-08" db="EMBL/GenBank/DDBJ databases">
        <title>A genome reference for cultivated species of the human gut microbiota.</title>
        <authorList>
            <person name="Zou Y."/>
            <person name="Xue W."/>
            <person name="Luo G."/>
        </authorList>
    </citation>
    <scope>NUCLEOTIDE SEQUENCE [LARGE SCALE GENOMIC DNA]</scope>
    <source>
        <strain evidence="2 3">AF28-26</strain>
    </source>
</reference>
<dbReference type="AlphaFoldDB" id="A0A412B172"/>
<dbReference type="Proteomes" id="UP000284751">
    <property type="component" value="Unassembled WGS sequence"/>
</dbReference>
<evidence type="ECO:0000256" key="1">
    <source>
        <dbReference type="SAM" id="Phobius"/>
    </source>
</evidence>
<dbReference type="EMBL" id="QRTC01000001">
    <property type="protein sequence ID" value="RGQ44752.1"/>
    <property type="molecule type" value="Genomic_DNA"/>
</dbReference>
<gene>
    <name evidence="2" type="ORF">DWY99_00175</name>
</gene>
<keyword evidence="1" id="KW-0812">Transmembrane</keyword>
<organism evidence="2 3">
    <name type="scientific">[Clostridium] leptum</name>
    <dbReference type="NCBI Taxonomy" id="1535"/>
    <lineage>
        <taxon>Bacteria</taxon>
        <taxon>Bacillati</taxon>
        <taxon>Bacillota</taxon>
        <taxon>Clostridia</taxon>
        <taxon>Eubacteriales</taxon>
        <taxon>Oscillospiraceae</taxon>
        <taxon>Oscillospiraceae incertae sedis</taxon>
    </lineage>
</organism>